<evidence type="ECO:0000313" key="3">
    <source>
        <dbReference type="Proteomes" id="UP001652625"/>
    </source>
</evidence>
<feature type="coiled-coil region" evidence="1">
    <location>
        <begin position="259"/>
        <end position="398"/>
    </location>
</feature>
<dbReference type="SUPFAM" id="SSF116907">
    <property type="entry name" value="Hook domain"/>
    <property type="match status" value="1"/>
</dbReference>
<proteinExistence type="predicted"/>
<keyword evidence="3" id="KW-1185">Reference proteome</keyword>
<feature type="coiled-coil region" evidence="1">
    <location>
        <begin position="440"/>
        <end position="527"/>
    </location>
</feature>
<gene>
    <name evidence="4 5" type="primary">LOC101237780</name>
</gene>
<feature type="coiled-coil region" evidence="1">
    <location>
        <begin position="916"/>
        <end position="943"/>
    </location>
</feature>
<organism evidence="3 4">
    <name type="scientific">Hydra vulgaris</name>
    <name type="common">Hydra</name>
    <name type="synonym">Hydra attenuata</name>
    <dbReference type="NCBI Taxonomy" id="6087"/>
    <lineage>
        <taxon>Eukaryota</taxon>
        <taxon>Metazoa</taxon>
        <taxon>Cnidaria</taxon>
        <taxon>Hydrozoa</taxon>
        <taxon>Hydroidolina</taxon>
        <taxon>Anthoathecata</taxon>
        <taxon>Aplanulata</taxon>
        <taxon>Hydridae</taxon>
        <taxon>Hydra</taxon>
    </lineage>
</organism>
<feature type="region of interest" description="Disordered" evidence="2">
    <location>
        <begin position="1389"/>
        <end position="1457"/>
    </location>
</feature>
<dbReference type="GeneID" id="101237780"/>
<evidence type="ECO:0000256" key="1">
    <source>
        <dbReference type="SAM" id="Coils"/>
    </source>
</evidence>
<feature type="coiled-coil region" evidence="1">
    <location>
        <begin position="1046"/>
        <end position="1108"/>
    </location>
</feature>
<dbReference type="RefSeq" id="XP_065667101.1">
    <property type="nucleotide sequence ID" value="XM_065811029.1"/>
</dbReference>
<evidence type="ECO:0000313" key="4">
    <source>
        <dbReference type="RefSeq" id="XP_065667101.1"/>
    </source>
</evidence>
<dbReference type="RefSeq" id="XP_065667102.1">
    <property type="nucleotide sequence ID" value="XM_065811030.1"/>
</dbReference>
<evidence type="ECO:0000256" key="2">
    <source>
        <dbReference type="SAM" id="MobiDB-lite"/>
    </source>
</evidence>
<protein>
    <submittedName>
        <fullName evidence="4 5">Interaptin isoform X3</fullName>
    </submittedName>
</protein>
<accession>A0ABM4CYQ9</accession>
<keyword evidence="1" id="KW-0175">Coiled coil</keyword>
<name>A0ABM4CYQ9_HYDVU</name>
<feature type="coiled-coil region" evidence="1">
    <location>
        <begin position="715"/>
        <end position="773"/>
    </location>
</feature>
<dbReference type="Proteomes" id="UP001652625">
    <property type="component" value="Chromosome 11"/>
</dbReference>
<feature type="coiled-coil region" evidence="1">
    <location>
        <begin position="823"/>
        <end position="891"/>
    </location>
</feature>
<evidence type="ECO:0000313" key="5">
    <source>
        <dbReference type="RefSeq" id="XP_065667102.1"/>
    </source>
</evidence>
<sequence>MEINFEKKKVLIEWINCATEQDSITSLQDLKNSVNILKKLLNNIDPDVNVPTSSFKECLSFAVCYVKGFFSNDIVNEKDVLFGNELEIGKLLCLLLELTLTSENNMDTIERVQNLPKSIQTGIMAITTLVGENSQSENLSEVLGNWLIHNDFEDLSGSSGMSPIVSRAVMPIASSTIFESPKLSSTIGDLSGSPLHLYSVSPQALYRKVVVENKKLKQKVRHSEMFLKQQSQFIEQLDVDTENEKKEMFNQYTKLVKDHEILQQKFHDSELSLSKLKEELEFLQLEVQSKDKEITEQLSTVKELKETIKSLHESLDHYSDTDTKLQMQQSINAEIVLKNTNLTLKINQLEEEKSNLKTEVLNAKDAIAKLSNDLLKKHDDYIDQTKHLQNEVKRLETELLNSQACQEVIGDTFKWESEVTKLKNSLNSQEHTIINMGLDSQRKDNKLKDLMNELETIRQKYDEESESFKKQSSQFMDQISALLKQTEEQKVNQEQLALKIQRAEERSKLLEKQIESYEQNEKKINEQILVQGSDLKAKTFGVTALQHELDDTKSKLIQQSMLNAQLEAKLDVLKLEKQNRIELEKQHQSLLMENLHLKHSQEKYNLLKVETEKLKSFEEECRVLREKNVRLELELKLSVERCGELKENAQLNKQYEQKCIVLDEKLTNLNDALRLKEDCFEKEMKEMVMAKKKYEADIKMYCDQNASLQVENKELEDFKNRFITLQSVNEKLQTEIEKLKCFEEECKILTEKNVRFEVELKSSIEKYSELKENAQLNKQYEQKCIVLDEKLASLNVAMRLKEEHFEKEIKEMTMIKNSYEIDIKTYLNENAVLKVENKKLEELQNQLFTIQTINDKLKTENSSLQEFVKTCENLRNEVIKLKKELDQHSNKITKLPCINKEQLFETNSDKEHTNTIAKDSREVTDLKIKLDELLKQKSDLLVQLDCEKELNNALKRNNLLAEKKVDAIFCEKELLEKELKRQSELFDAERSEVNEHVDNAILEYQDNILTYQNDKMLFQKLRSDNKKLCRELESNKKLVVNFEEKCMGLMRDLELKTKNISQLENRCVEQESICRNYASKIRSLETQLISSENIIKNLKKTIEALNSSTKLQKLQENDVSSGSDDMLKISDLETLDSKKNCADEIFQRSRSIRDARCKALLSVTREDDVSETDDNISIGSYTLRRTAERRRSLQPRRYLGGLTPPSKRTIMGAPAAQTQICNFSVEGEQEPEVMDDMEWGRIAHLKETSDAETEEKTRLDELHRRNTLCLPHLKSSYPIELSVKGADQQDVQMISLGKRKNDVEEDAPRATYKKWKTEDQLLNSIDHSNFTRAVKSDSNLRNSEAPKIDKPHFQCTSFEISVEPAKRTKPSQLNRSVALSSIKDVQNQKQKLQESLNPVVLLNRNSENKSVSSNIKSDKSKDSLTQLTRGENNRSSFSRATRRLTSSFRGKMIAKNK</sequence>
<feature type="compositionally biased region" description="Polar residues" evidence="2">
    <location>
        <begin position="1424"/>
        <end position="1448"/>
    </location>
</feature>
<feature type="coiled-coil region" evidence="1">
    <location>
        <begin position="563"/>
        <end position="672"/>
    </location>
</feature>
<reference evidence="4 5" key="1">
    <citation type="submission" date="2025-05" db="UniProtKB">
        <authorList>
            <consortium name="RefSeq"/>
        </authorList>
    </citation>
    <scope>IDENTIFICATION</scope>
</reference>